<name>A0ABY8CJG4_ENCHE</name>
<dbReference type="InterPro" id="IPR036869">
    <property type="entry name" value="J_dom_sf"/>
</dbReference>
<gene>
    <name evidence="7" type="ORF">PFJ87_07g01070</name>
</gene>
<comment type="subcellular location">
    <subcellularLocation>
        <location evidence="1">Mitochondrion inner membrane</location>
    </subcellularLocation>
</comment>
<keyword evidence="5" id="KW-0496">Mitochondrion</keyword>
<evidence type="ECO:0000256" key="3">
    <source>
        <dbReference type="ARBA" id="ARBA00022792"/>
    </source>
</evidence>
<keyword evidence="2" id="KW-0812">Transmembrane</keyword>
<evidence type="ECO:0000256" key="1">
    <source>
        <dbReference type="ARBA" id="ARBA00004273"/>
    </source>
</evidence>
<evidence type="ECO:0000313" key="7">
    <source>
        <dbReference type="EMBL" id="WEL39030.1"/>
    </source>
</evidence>
<reference evidence="7 8" key="1">
    <citation type="submission" date="2023-02" db="EMBL/GenBank/DDBJ databases">
        <title>Encephalitozoon hellem ATCC 50451 complete genome.</title>
        <authorList>
            <person name="Mascarenhas dos Santos A.C."/>
            <person name="Julian A.T."/>
            <person name="Pombert J.-F."/>
        </authorList>
    </citation>
    <scope>NUCLEOTIDE SEQUENCE [LARGE SCALE GENOMIC DNA]</scope>
    <source>
        <strain evidence="7 8">ATCC 50451</strain>
    </source>
</reference>
<accession>A0ABY8CJG4</accession>
<keyword evidence="4" id="KW-1133">Transmembrane helix</keyword>
<evidence type="ECO:0000256" key="5">
    <source>
        <dbReference type="ARBA" id="ARBA00023128"/>
    </source>
</evidence>
<evidence type="ECO:0008006" key="9">
    <source>
        <dbReference type="Google" id="ProtNLM"/>
    </source>
</evidence>
<sequence>MLQRFRDYLPFISGHPKGFKSAMDTDEALKILSMETRSTDIMQRYMQMMRINHPDRGGSPYIASKINEAKNLLAGRKLGSFWGP</sequence>
<dbReference type="PANTHER" id="PTHR12763">
    <property type="match status" value="1"/>
</dbReference>
<keyword evidence="6" id="KW-0472">Membrane</keyword>
<evidence type="ECO:0000256" key="6">
    <source>
        <dbReference type="ARBA" id="ARBA00023136"/>
    </source>
</evidence>
<protein>
    <recommendedName>
        <fullName evidence="9">Mitochondrial import inner membrane translocase subunit TIM14</fullName>
    </recommendedName>
</protein>
<dbReference type="SUPFAM" id="SSF46565">
    <property type="entry name" value="Chaperone J-domain"/>
    <property type="match status" value="1"/>
</dbReference>
<evidence type="ECO:0000256" key="2">
    <source>
        <dbReference type="ARBA" id="ARBA00022692"/>
    </source>
</evidence>
<proteinExistence type="predicted"/>
<keyword evidence="8" id="KW-1185">Reference proteome</keyword>
<organism evidence="7 8">
    <name type="scientific">Encephalitozoon hellem</name>
    <name type="common">Microsporidian parasite</name>
    <dbReference type="NCBI Taxonomy" id="27973"/>
    <lineage>
        <taxon>Eukaryota</taxon>
        <taxon>Fungi</taxon>
        <taxon>Fungi incertae sedis</taxon>
        <taxon>Microsporidia</taxon>
        <taxon>Unikaryonidae</taxon>
        <taxon>Encephalitozoon</taxon>
    </lineage>
</organism>
<dbReference type="PANTHER" id="PTHR12763:SF28">
    <property type="entry name" value="GEO10507P1-RELATED"/>
    <property type="match status" value="1"/>
</dbReference>
<dbReference type="Gene3D" id="1.10.287.110">
    <property type="entry name" value="DnaJ domain"/>
    <property type="match status" value="1"/>
</dbReference>
<dbReference type="EMBL" id="CP119068">
    <property type="protein sequence ID" value="WEL39030.1"/>
    <property type="molecule type" value="Genomic_DNA"/>
</dbReference>
<keyword evidence="3" id="KW-0999">Mitochondrion inner membrane</keyword>
<evidence type="ECO:0000313" key="8">
    <source>
        <dbReference type="Proteomes" id="UP001217963"/>
    </source>
</evidence>
<evidence type="ECO:0000256" key="4">
    <source>
        <dbReference type="ARBA" id="ARBA00022989"/>
    </source>
</evidence>
<dbReference type="Proteomes" id="UP001217963">
    <property type="component" value="Chromosome VII"/>
</dbReference>